<name>A0A250KV91_9GAMM</name>
<evidence type="ECO:0000313" key="2">
    <source>
        <dbReference type="Proteomes" id="UP000266313"/>
    </source>
</evidence>
<proteinExistence type="predicted"/>
<dbReference type="EMBL" id="AP017928">
    <property type="protein sequence ID" value="BBA33699.1"/>
    <property type="molecule type" value="Genomic_DNA"/>
</dbReference>
<dbReference type="KEGG" id="mmai:sS8_1742"/>
<evidence type="ECO:0000313" key="1">
    <source>
        <dbReference type="EMBL" id="BBA33699.1"/>
    </source>
</evidence>
<accession>A0A250KV91</accession>
<dbReference type="Gene3D" id="3.90.1570.30">
    <property type="match status" value="1"/>
</dbReference>
<reference evidence="1 2" key="1">
    <citation type="submission" date="2016-12" db="EMBL/GenBank/DDBJ databases">
        <title>Genome sequencing of Methylocaldum marinum.</title>
        <authorList>
            <person name="Takeuchi M."/>
            <person name="Kamagata Y."/>
            <person name="Hiraoka S."/>
            <person name="Oshima K."/>
            <person name="Hattori M."/>
            <person name="Iwasaki W."/>
        </authorList>
    </citation>
    <scope>NUCLEOTIDE SEQUENCE [LARGE SCALE GENOMIC DNA]</scope>
    <source>
        <strain evidence="1 2">S8</strain>
    </source>
</reference>
<dbReference type="AlphaFoldDB" id="A0A250KV91"/>
<sequence length="100" mass="11241">MPRTEAQTRSDLIDSQVAQSGWNVKVPTQVVEEFDILTPLPQGVAEPRTPYEGHQFSDYVLLGKDHKPLAVVEAKKSSKDAALGREQAKQYCYNIQRQRG</sequence>
<dbReference type="RefSeq" id="WP_197716718.1">
    <property type="nucleotide sequence ID" value="NZ_AP017928.1"/>
</dbReference>
<protein>
    <submittedName>
        <fullName evidence="1">Type I site-specific deoxyribonuclease</fullName>
    </submittedName>
</protein>
<dbReference type="Proteomes" id="UP000266313">
    <property type="component" value="Chromosome"/>
</dbReference>
<keyword evidence="2" id="KW-1185">Reference proteome</keyword>
<organism evidence="1 2">
    <name type="scientific">Methylocaldum marinum</name>
    <dbReference type="NCBI Taxonomy" id="1432792"/>
    <lineage>
        <taxon>Bacteria</taxon>
        <taxon>Pseudomonadati</taxon>
        <taxon>Pseudomonadota</taxon>
        <taxon>Gammaproteobacteria</taxon>
        <taxon>Methylococcales</taxon>
        <taxon>Methylococcaceae</taxon>
        <taxon>Methylocaldum</taxon>
    </lineage>
</organism>
<gene>
    <name evidence="1" type="ORF">sS8_1742</name>
</gene>